<feature type="region of interest" description="Disordered" evidence="1">
    <location>
        <begin position="132"/>
        <end position="196"/>
    </location>
</feature>
<keyword evidence="3" id="KW-1185">Reference proteome</keyword>
<sequence>MRWASLTDWWRSVTQFGLPVLPASFLTRPSWLPIPAILSVSVTTSMAHTSGHSPSSNRARPSRLSRPRFASGCDRSTSPGEPRLQAPSCAINCPITLSSSSPAITTPPLPPQISPWPYEARFHDLGASISLPLQAPQPREGPRTTPPSLPDEAAITTRTQSSSCTRSSRPRRQSTARMPPLLGTHSTTTSFAVPSQSRYRSTAQDFNLLHRTNHGC</sequence>
<protein>
    <submittedName>
        <fullName evidence="2">Uncharacterized protein</fullName>
    </submittedName>
</protein>
<reference evidence="2" key="1">
    <citation type="submission" date="2020-07" db="EMBL/GenBank/DDBJ databases">
        <title>Genome sequence and genetic diversity analysis of an under-domesticated orphan crop, white fonio (Digitaria exilis).</title>
        <authorList>
            <person name="Bennetzen J.L."/>
            <person name="Chen S."/>
            <person name="Ma X."/>
            <person name="Wang X."/>
            <person name="Yssel A.E.J."/>
            <person name="Chaluvadi S.R."/>
            <person name="Johnson M."/>
            <person name="Gangashetty P."/>
            <person name="Hamidou F."/>
            <person name="Sanogo M.D."/>
            <person name="Zwaenepoel A."/>
            <person name="Wallace J."/>
            <person name="Van De Peer Y."/>
            <person name="Van Deynze A."/>
        </authorList>
    </citation>
    <scope>NUCLEOTIDE SEQUENCE</scope>
    <source>
        <tissue evidence="2">Leaves</tissue>
    </source>
</reference>
<dbReference type="AlphaFoldDB" id="A0A835AN61"/>
<feature type="region of interest" description="Disordered" evidence="1">
    <location>
        <begin position="46"/>
        <end position="87"/>
    </location>
</feature>
<feature type="compositionally biased region" description="Polar residues" evidence="1">
    <location>
        <begin position="184"/>
        <end position="196"/>
    </location>
</feature>
<feature type="compositionally biased region" description="Polar residues" evidence="1">
    <location>
        <begin position="46"/>
        <end position="59"/>
    </location>
</feature>
<evidence type="ECO:0000313" key="3">
    <source>
        <dbReference type="Proteomes" id="UP000636709"/>
    </source>
</evidence>
<accession>A0A835AN61</accession>
<comment type="caution">
    <text evidence="2">The sequence shown here is derived from an EMBL/GenBank/DDBJ whole genome shotgun (WGS) entry which is preliminary data.</text>
</comment>
<dbReference type="Proteomes" id="UP000636709">
    <property type="component" value="Unassembled WGS sequence"/>
</dbReference>
<organism evidence="2 3">
    <name type="scientific">Digitaria exilis</name>
    <dbReference type="NCBI Taxonomy" id="1010633"/>
    <lineage>
        <taxon>Eukaryota</taxon>
        <taxon>Viridiplantae</taxon>
        <taxon>Streptophyta</taxon>
        <taxon>Embryophyta</taxon>
        <taxon>Tracheophyta</taxon>
        <taxon>Spermatophyta</taxon>
        <taxon>Magnoliopsida</taxon>
        <taxon>Liliopsida</taxon>
        <taxon>Poales</taxon>
        <taxon>Poaceae</taxon>
        <taxon>PACMAD clade</taxon>
        <taxon>Panicoideae</taxon>
        <taxon>Panicodae</taxon>
        <taxon>Paniceae</taxon>
        <taxon>Anthephorinae</taxon>
        <taxon>Digitaria</taxon>
    </lineage>
</organism>
<feature type="compositionally biased region" description="Low complexity" evidence="1">
    <location>
        <begin position="156"/>
        <end position="167"/>
    </location>
</feature>
<dbReference type="EMBL" id="JACEFO010002248">
    <property type="protein sequence ID" value="KAF8670846.1"/>
    <property type="molecule type" value="Genomic_DNA"/>
</dbReference>
<gene>
    <name evidence="2" type="ORF">HU200_050110</name>
</gene>
<name>A0A835AN61_9POAL</name>
<evidence type="ECO:0000313" key="2">
    <source>
        <dbReference type="EMBL" id="KAF8670846.1"/>
    </source>
</evidence>
<evidence type="ECO:0000256" key="1">
    <source>
        <dbReference type="SAM" id="MobiDB-lite"/>
    </source>
</evidence>
<proteinExistence type="predicted"/>